<gene>
    <name evidence="1" type="ORF">MANES_14G163650v8</name>
</gene>
<keyword evidence="2" id="KW-1185">Reference proteome</keyword>
<name>A0ACB7GIV7_MANES</name>
<organism evidence="1 2">
    <name type="scientific">Manihot esculenta</name>
    <name type="common">Cassava</name>
    <name type="synonym">Jatropha manihot</name>
    <dbReference type="NCBI Taxonomy" id="3983"/>
    <lineage>
        <taxon>Eukaryota</taxon>
        <taxon>Viridiplantae</taxon>
        <taxon>Streptophyta</taxon>
        <taxon>Embryophyta</taxon>
        <taxon>Tracheophyta</taxon>
        <taxon>Spermatophyta</taxon>
        <taxon>Magnoliopsida</taxon>
        <taxon>eudicotyledons</taxon>
        <taxon>Gunneridae</taxon>
        <taxon>Pentapetalae</taxon>
        <taxon>rosids</taxon>
        <taxon>fabids</taxon>
        <taxon>Malpighiales</taxon>
        <taxon>Euphorbiaceae</taxon>
        <taxon>Crotonoideae</taxon>
        <taxon>Manihoteae</taxon>
        <taxon>Manihot</taxon>
    </lineage>
</organism>
<dbReference type="EMBL" id="CM004400">
    <property type="protein sequence ID" value="KAG8639719.1"/>
    <property type="molecule type" value="Genomic_DNA"/>
</dbReference>
<comment type="caution">
    <text evidence="1">The sequence shown here is derived from an EMBL/GenBank/DDBJ whole genome shotgun (WGS) entry which is preliminary data.</text>
</comment>
<reference evidence="2" key="1">
    <citation type="journal article" date="2016" name="Nat. Biotechnol.">
        <title>Sequencing wild and cultivated cassava and related species reveals extensive interspecific hybridization and genetic diversity.</title>
        <authorList>
            <person name="Bredeson J.V."/>
            <person name="Lyons J.B."/>
            <person name="Prochnik S.E."/>
            <person name="Wu G.A."/>
            <person name="Ha C.M."/>
            <person name="Edsinger-Gonzales E."/>
            <person name="Grimwood J."/>
            <person name="Schmutz J."/>
            <person name="Rabbi I.Y."/>
            <person name="Egesi C."/>
            <person name="Nauluvula P."/>
            <person name="Lebot V."/>
            <person name="Ndunguru J."/>
            <person name="Mkamilo G."/>
            <person name="Bart R.S."/>
            <person name="Setter T.L."/>
            <person name="Gleadow R.M."/>
            <person name="Kulakow P."/>
            <person name="Ferguson M.E."/>
            <person name="Rounsley S."/>
            <person name="Rokhsar D.S."/>
        </authorList>
    </citation>
    <scope>NUCLEOTIDE SEQUENCE [LARGE SCALE GENOMIC DNA]</scope>
    <source>
        <strain evidence="2">cv. AM560-2</strain>
    </source>
</reference>
<evidence type="ECO:0000313" key="1">
    <source>
        <dbReference type="EMBL" id="KAG8639719.1"/>
    </source>
</evidence>
<evidence type="ECO:0000313" key="2">
    <source>
        <dbReference type="Proteomes" id="UP000091857"/>
    </source>
</evidence>
<dbReference type="Proteomes" id="UP000091857">
    <property type="component" value="Chromosome 14"/>
</dbReference>
<accession>A0ACB7GIV7</accession>
<proteinExistence type="predicted"/>
<protein>
    <submittedName>
        <fullName evidence="1">Uncharacterized protein</fullName>
    </submittedName>
</protein>
<sequence>MIAQLRRPTSNCPAASLACPLCSLRVPALRACLAHFAHSSSPAPAALLHVPQAQLAKALPRRPTSTYQLSMHQPTASPATTPPTPIGTPQSCSLSSSFTKFFRFLRGMGRVVTIIPGLDLLTRL</sequence>